<dbReference type="AlphaFoldDB" id="A0A2J8A412"/>
<dbReference type="PIRSF" id="PIRSF000654">
    <property type="entry name" value="Integrin-linked_kinase"/>
    <property type="match status" value="1"/>
</dbReference>
<feature type="non-terminal residue" evidence="9">
    <location>
        <position position="1"/>
    </location>
</feature>
<dbReference type="OrthoDB" id="339325at2759"/>
<feature type="domain" description="Protein kinase" evidence="8">
    <location>
        <begin position="9"/>
        <end position="277"/>
    </location>
</feature>
<dbReference type="Proteomes" id="UP000236333">
    <property type="component" value="Unassembled WGS sequence"/>
</dbReference>
<evidence type="ECO:0000256" key="7">
    <source>
        <dbReference type="RuleBase" id="RU000304"/>
    </source>
</evidence>
<keyword evidence="2" id="KW-0808">Transferase</keyword>
<name>A0A2J8A412_9CHLO</name>
<evidence type="ECO:0000313" key="10">
    <source>
        <dbReference type="Proteomes" id="UP000236333"/>
    </source>
</evidence>
<dbReference type="InterPro" id="IPR011009">
    <property type="entry name" value="Kinase-like_dom_sf"/>
</dbReference>
<evidence type="ECO:0000256" key="3">
    <source>
        <dbReference type="ARBA" id="ARBA00022741"/>
    </source>
</evidence>
<accession>A0A2J8A412</accession>
<dbReference type="InterPro" id="IPR008271">
    <property type="entry name" value="Ser/Thr_kinase_AS"/>
</dbReference>
<dbReference type="Gene3D" id="3.30.200.20">
    <property type="entry name" value="Phosphorylase Kinase, domain 1"/>
    <property type="match status" value="1"/>
</dbReference>
<keyword evidence="3 6" id="KW-0547">Nucleotide-binding</keyword>
<comment type="caution">
    <text evidence="9">The sequence shown here is derived from an EMBL/GenBank/DDBJ whole genome shotgun (WGS) entry which is preliminary data.</text>
</comment>
<dbReference type="PROSITE" id="PS00108">
    <property type="entry name" value="PROTEIN_KINASE_ST"/>
    <property type="match status" value="1"/>
</dbReference>
<dbReference type="InterPro" id="IPR051681">
    <property type="entry name" value="Ser/Thr_Kinases-Pseudokinases"/>
</dbReference>
<keyword evidence="1 7" id="KW-0723">Serine/threonine-protein kinase</keyword>
<keyword evidence="10" id="KW-1185">Reference proteome</keyword>
<evidence type="ECO:0000256" key="4">
    <source>
        <dbReference type="ARBA" id="ARBA00022777"/>
    </source>
</evidence>
<dbReference type="InterPro" id="IPR017441">
    <property type="entry name" value="Protein_kinase_ATP_BS"/>
</dbReference>
<evidence type="ECO:0000256" key="1">
    <source>
        <dbReference type="ARBA" id="ARBA00022527"/>
    </source>
</evidence>
<comment type="similarity">
    <text evidence="7">Belongs to the protein kinase superfamily.</text>
</comment>
<protein>
    <submittedName>
        <fullName evidence="9">Putative serine/threonine-protein kinase</fullName>
    </submittedName>
</protein>
<dbReference type="EMBL" id="PGGS01000189">
    <property type="protein sequence ID" value="PNH07261.1"/>
    <property type="molecule type" value="Genomic_DNA"/>
</dbReference>
<dbReference type="Gene3D" id="1.10.510.10">
    <property type="entry name" value="Transferase(Phosphotransferase) domain 1"/>
    <property type="match status" value="1"/>
</dbReference>
<proteinExistence type="inferred from homology"/>
<dbReference type="PANTHER" id="PTHR44329:SF214">
    <property type="entry name" value="PROTEIN KINASE DOMAIN-CONTAINING PROTEIN"/>
    <property type="match status" value="1"/>
</dbReference>
<evidence type="ECO:0000256" key="2">
    <source>
        <dbReference type="ARBA" id="ARBA00022679"/>
    </source>
</evidence>
<dbReference type="SUPFAM" id="SSF56112">
    <property type="entry name" value="Protein kinase-like (PK-like)"/>
    <property type="match status" value="1"/>
</dbReference>
<dbReference type="SMART" id="SM00220">
    <property type="entry name" value="S_TKc"/>
    <property type="match status" value="1"/>
</dbReference>
<gene>
    <name evidence="9" type="ORF">TSOC_006302</name>
</gene>
<keyword evidence="4 9" id="KW-0418">Kinase</keyword>
<dbReference type="PANTHER" id="PTHR44329">
    <property type="entry name" value="SERINE/THREONINE-PROTEIN KINASE TNNI3K-RELATED"/>
    <property type="match status" value="1"/>
</dbReference>
<dbReference type="PROSITE" id="PS50011">
    <property type="entry name" value="PROTEIN_KINASE_DOM"/>
    <property type="match status" value="1"/>
</dbReference>
<dbReference type="GO" id="GO:0004674">
    <property type="term" value="F:protein serine/threonine kinase activity"/>
    <property type="evidence" value="ECO:0007669"/>
    <property type="project" value="UniProtKB-KW"/>
</dbReference>
<dbReference type="PROSITE" id="PS00107">
    <property type="entry name" value="PROTEIN_KINASE_ATP"/>
    <property type="match status" value="1"/>
</dbReference>
<evidence type="ECO:0000256" key="5">
    <source>
        <dbReference type="ARBA" id="ARBA00022840"/>
    </source>
</evidence>
<organism evidence="9 10">
    <name type="scientific">Tetrabaena socialis</name>
    <dbReference type="NCBI Taxonomy" id="47790"/>
    <lineage>
        <taxon>Eukaryota</taxon>
        <taxon>Viridiplantae</taxon>
        <taxon>Chlorophyta</taxon>
        <taxon>core chlorophytes</taxon>
        <taxon>Chlorophyceae</taxon>
        <taxon>CS clade</taxon>
        <taxon>Chlamydomonadales</taxon>
        <taxon>Tetrabaenaceae</taxon>
        <taxon>Tetrabaena</taxon>
    </lineage>
</organism>
<feature type="binding site" evidence="6">
    <location>
        <position position="36"/>
    </location>
    <ligand>
        <name>ATP</name>
        <dbReference type="ChEBI" id="CHEBI:30616"/>
    </ligand>
</feature>
<evidence type="ECO:0000256" key="6">
    <source>
        <dbReference type="PROSITE-ProRule" id="PRU10141"/>
    </source>
</evidence>
<reference evidence="9 10" key="1">
    <citation type="journal article" date="2017" name="Mol. Biol. Evol.">
        <title>The 4-celled Tetrabaena socialis nuclear genome reveals the essential components for genetic control of cell number at the origin of multicellularity in the volvocine lineage.</title>
        <authorList>
            <person name="Featherston J."/>
            <person name="Arakaki Y."/>
            <person name="Hanschen E.R."/>
            <person name="Ferris P.J."/>
            <person name="Michod R.E."/>
            <person name="Olson B.J.S.C."/>
            <person name="Nozaki H."/>
            <person name="Durand P.M."/>
        </authorList>
    </citation>
    <scope>NUCLEOTIDE SEQUENCE [LARGE SCALE GENOMIC DNA]</scope>
    <source>
        <strain evidence="9 10">NIES-571</strain>
    </source>
</reference>
<sequence>TVGPVDIVKLLPVVLGKGAFGRVYEGTYRGQRVAVKQVVDLSEGATLEDLQASFAQELEVLGRCEHPNILRILAACLTPPRPCLVMELMDTSLDKMLHGRLLPLPLVLHIASEIALGLAYLHPTILHRDLKPANVLINSPWGEQPTAVKLSDFGLSRLRNTALVTECPEAGTVSVHNVHGTAPPGRYKITYQSDIYSYGVVLWEMLAGCRPWDGIGTVGIACQITLLGKRLGVPPSATPGSCPSRWPPQLCELLNECWDKDPERRPAAAELAKRLLLLKQKLQGGASTDAGSQLTC</sequence>
<dbReference type="InterPro" id="IPR000719">
    <property type="entry name" value="Prot_kinase_dom"/>
</dbReference>
<evidence type="ECO:0000259" key="8">
    <source>
        <dbReference type="PROSITE" id="PS50011"/>
    </source>
</evidence>
<dbReference type="InterPro" id="IPR001245">
    <property type="entry name" value="Ser-Thr/Tyr_kinase_cat_dom"/>
</dbReference>
<dbReference type="Pfam" id="PF07714">
    <property type="entry name" value="PK_Tyr_Ser-Thr"/>
    <property type="match status" value="1"/>
</dbReference>
<evidence type="ECO:0000313" key="9">
    <source>
        <dbReference type="EMBL" id="PNH07261.1"/>
    </source>
</evidence>
<keyword evidence="5 6" id="KW-0067">ATP-binding</keyword>
<dbReference type="GO" id="GO:0005524">
    <property type="term" value="F:ATP binding"/>
    <property type="evidence" value="ECO:0007669"/>
    <property type="project" value="UniProtKB-UniRule"/>
</dbReference>